<reference evidence="3" key="1">
    <citation type="submission" date="2022-11" db="UniProtKB">
        <authorList>
            <consortium name="WormBaseParasite"/>
        </authorList>
    </citation>
    <scope>IDENTIFICATION</scope>
</reference>
<sequence>MSCLEHSTSGLLYNGSPVSHSHSSCLLACCATLAFCKPELQFNSPSVHQFDQNRRQPLLLPLFLVVLDPNLQLRTPLPSNQPDQPQHLKRAPPPLQPPLINQRPVQVSPARQPVTRATKHPRQSTSTPTRAPPPVPARQPE</sequence>
<dbReference type="WBParaSite" id="jg862">
    <property type="protein sequence ID" value="jg862"/>
    <property type="gene ID" value="jg862"/>
</dbReference>
<proteinExistence type="predicted"/>
<keyword evidence="2" id="KW-1185">Reference proteome</keyword>
<dbReference type="Proteomes" id="UP000887574">
    <property type="component" value="Unplaced"/>
</dbReference>
<evidence type="ECO:0000313" key="3">
    <source>
        <dbReference type="WBParaSite" id="jg862"/>
    </source>
</evidence>
<evidence type="ECO:0000256" key="1">
    <source>
        <dbReference type="SAM" id="MobiDB-lite"/>
    </source>
</evidence>
<name>A0A915EN79_9BILA</name>
<accession>A0A915EN79</accession>
<protein>
    <submittedName>
        <fullName evidence="3">Uncharacterized protein</fullName>
    </submittedName>
</protein>
<feature type="compositionally biased region" description="Pro residues" evidence="1">
    <location>
        <begin position="130"/>
        <end position="141"/>
    </location>
</feature>
<feature type="region of interest" description="Disordered" evidence="1">
    <location>
        <begin position="73"/>
        <end position="141"/>
    </location>
</feature>
<organism evidence="2 3">
    <name type="scientific">Ditylenchus dipsaci</name>
    <dbReference type="NCBI Taxonomy" id="166011"/>
    <lineage>
        <taxon>Eukaryota</taxon>
        <taxon>Metazoa</taxon>
        <taxon>Ecdysozoa</taxon>
        <taxon>Nematoda</taxon>
        <taxon>Chromadorea</taxon>
        <taxon>Rhabditida</taxon>
        <taxon>Tylenchina</taxon>
        <taxon>Tylenchomorpha</taxon>
        <taxon>Sphaerularioidea</taxon>
        <taxon>Anguinidae</taxon>
        <taxon>Anguininae</taxon>
        <taxon>Ditylenchus</taxon>
    </lineage>
</organism>
<dbReference type="AlphaFoldDB" id="A0A915EN79"/>
<evidence type="ECO:0000313" key="2">
    <source>
        <dbReference type="Proteomes" id="UP000887574"/>
    </source>
</evidence>